<evidence type="ECO:0000313" key="2">
    <source>
        <dbReference type="EMBL" id="ARF08661.1"/>
    </source>
</evidence>
<evidence type="ECO:0000256" key="1">
    <source>
        <dbReference type="SAM" id="Phobius"/>
    </source>
</evidence>
<dbReference type="EMBL" id="KY684083">
    <property type="protein sequence ID" value="ARF08661.1"/>
    <property type="molecule type" value="Genomic_DNA"/>
</dbReference>
<keyword evidence="1" id="KW-0812">Transmembrane</keyword>
<feature type="transmembrane region" description="Helical" evidence="1">
    <location>
        <begin position="405"/>
        <end position="423"/>
    </location>
</feature>
<keyword evidence="1" id="KW-1133">Transmembrane helix</keyword>
<gene>
    <name evidence="2" type="ORF">Catovirus_1_711</name>
</gene>
<sequence>MQKLDYNNKQDVKNYLIKKITNKYLFKGKKFYKTLVDLYDIYPSTITKILDNIPKLTYFKDYLRILSFSENDKLNNYIYDKLLKQFREDIENKKNNKPISTLAKWLPRKGRKYDRELNFVNIFVDMLYGKKNRLNMFIKYKKTVADLTRVINPIEINLCNKKHDNIDVFNLTKKNYQTYNKKLQKHDDLKEQLYKANEISIQKMSYNDLINRIVWLYELNDYKKEIYKHEIELLEKYWDRDFTVHGENLEFDIKNKTLVLDINSSMYNSMKKDIIKISLLFLNTNGYLVINKKIPVTIKKSSLFSSLDNILKNIGMSLKTDLSEIESVIINDNLQNKHFVVITEKPCENIKGGISDFQYICYNQKNFKQINNNQYEGNFLINKYEGVRRRLITKIVNNKELEDNFVKNIVMFIILFLFLLITFTSKFV</sequence>
<name>A0A1V0SAE8_9VIRU</name>
<reference evidence="2" key="1">
    <citation type="journal article" date="2017" name="Science">
        <title>Giant viruses with an expanded complement of translation system components.</title>
        <authorList>
            <person name="Schulz F."/>
            <person name="Yutin N."/>
            <person name="Ivanova N.N."/>
            <person name="Ortega D.R."/>
            <person name="Lee T.K."/>
            <person name="Vierheilig J."/>
            <person name="Daims H."/>
            <person name="Horn M."/>
            <person name="Wagner M."/>
            <person name="Jensen G.J."/>
            <person name="Kyrpides N.C."/>
            <person name="Koonin E.V."/>
            <person name="Woyke T."/>
        </authorList>
    </citation>
    <scope>NUCLEOTIDE SEQUENCE</scope>
    <source>
        <strain evidence="2">CTV1</strain>
    </source>
</reference>
<accession>A0A1V0SAE8</accession>
<proteinExistence type="predicted"/>
<protein>
    <submittedName>
        <fullName evidence="2">Uncharacterized protein</fullName>
    </submittedName>
</protein>
<keyword evidence="1" id="KW-0472">Membrane</keyword>
<organism evidence="2">
    <name type="scientific">Catovirus CTV1</name>
    <dbReference type="NCBI Taxonomy" id="1977631"/>
    <lineage>
        <taxon>Viruses</taxon>
        <taxon>Varidnaviria</taxon>
        <taxon>Bamfordvirae</taxon>
        <taxon>Nucleocytoviricota</taxon>
        <taxon>Megaviricetes</taxon>
        <taxon>Imitervirales</taxon>
        <taxon>Mimiviridae</taxon>
        <taxon>Klosneuvirinae</taxon>
        <taxon>Catovirus</taxon>
    </lineage>
</organism>